<feature type="non-terminal residue" evidence="1">
    <location>
        <position position="317"/>
    </location>
</feature>
<proteinExistence type="predicted"/>
<feature type="non-terminal residue" evidence="1">
    <location>
        <position position="1"/>
    </location>
</feature>
<sequence>YEIIFETYNSKYTIYNTSYVLYTSSQILLEKINKKISNWVDNFEIQCDDYNNVIGRFHHLHSNNFSHHITQDFMNLHENIYCPNAFKFDDTNRSCIIILHKNYGLYHINIKILQTIINESNLKNNYNCISENLYQKFFISDQYFHQLLQTNDIHIIDHCIHLKCLFIENDNKYFHLTKDISYYEKPRYPDLIAIKKISILNDEKKNEIIWVSKDILKSPMIHKPFDCPEKSCISIDINEFFIHAPKFICNFLKSNNDIISSNIACYNCSDGNFSSCISMKSLNKLISIKSYKKLAKTPVFITIEDIFNNCKKFIIRP</sequence>
<dbReference type="EMBL" id="JAQQBS010002605">
    <property type="protein sequence ID" value="KAK0156721.1"/>
    <property type="molecule type" value="Genomic_DNA"/>
</dbReference>
<dbReference type="Proteomes" id="UP001168990">
    <property type="component" value="Unassembled WGS sequence"/>
</dbReference>
<protein>
    <submittedName>
        <fullName evidence="1">Uncharacterized protein</fullName>
    </submittedName>
</protein>
<keyword evidence="2" id="KW-1185">Reference proteome</keyword>
<comment type="caution">
    <text evidence="1">The sequence shown here is derived from an EMBL/GenBank/DDBJ whole genome shotgun (WGS) entry which is preliminary data.</text>
</comment>
<gene>
    <name evidence="1" type="ORF">PV328_012399</name>
</gene>
<reference evidence="1" key="1">
    <citation type="journal article" date="2023" name="bioRxiv">
        <title>Scaffold-level genome assemblies of two parasitoid biocontrol wasps reveal the parthenogenesis mechanism and an associated novel virus.</title>
        <authorList>
            <person name="Inwood S."/>
            <person name="Skelly J."/>
            <person name="Guhlin J."/>
            <person name="Harrop T."/>
            <person name="Goldson S."/>
            <person name="Dearden P."/>
        </authorList>
    </citation>
    <scope>NUCLEOTIDE SEQUENCE</scope>
    <source>
        <strain evidence="1">Irish</strain>
        <tissue evidence="1">Whole body</tissue>
    </source>
</reference>
<organism evidence="1 2">
    <name type="scientific">Microctonus aethiopoides</name>
    <dbReference type="NCBI Taxonomy" id="144406"/>
    <lineage>
        <taxon>Eukaryota</taxon>
        <taxon>Metazoa</taxon>
        <taxon>Ecdysozoa</taxon>
        <taxon>Arthropoda</taxon>
        <taxon>Hexapoda</taxon>
        <taxon>Insecta</taxon>
        <taxon>Pterygota</taxon>
        <taxon>Neoptera</taxon>
        <taxon>Endopterygota</taxon>
        <taxon>Hymenoptera</taxon>
        <taxon>Apocrita</taxon>
        <taxon>Ichneumonoidea</taxon>
        <taxon>Braconidae</taxon>
        <taxon>Euphorinae</taxon>
        <taxon>Microctonus</taxon>
    </lineage>
</organism>
<reference evidence="1" key="2">
    <citation type="submission" date="2023-03" db="EMBL/GenBank/DDBJ databases">
        <authorList>
            <person name="Inwood S.N."/>
            <person name="Skelly J.G."/>
            <person name="Guhlin J."/>
            <person name="Harrop T.W.R."/>
            <person name="Goldson S.G."/>
            <person name="Dearden P.K."/>
        </authorList>
    </citation>
    <scope>NUCLEOTIDE SEQUENCE</scope>
    <source>
        <strain evidence="1">Irish</strain>
        <tissue evidence="1">Whole body</tissue>
    </source>
</reference>
<name>A0AA39EX88_9HYME</name>
<evidence type="ECO:0000313" key="2">
    <source>
        <dbReference type="Proteomes" id="UP001168990"/>
    </source>
</evidence>
<evidence type="ECO:0000313" key="1">
    <source>
        <dbReference type="EMBL" id="KAK0156721.1"/>
    </source>
</evidence>
<dbReference type="AlphaFoldDB" id="A0AA39EX88"/>
<accession>A0AA39EX88</accession>